<evidence type="ECO:0008006" key="4">
    <source>
        <dbReference type="Google" id="ProtNLM"/>
    </source>
</evidence>
<accession>W6MFB2</accession>
<protein>
    <recommendedName>
        <fullName evidence="4">ELYS-like domain-containing protein</fullName>
    </recommendedName>
</protein>
<organism evidence="2 3">
    <name type="scientific">Kuraishia capsulata CBS 1993</name>
    <dbReference type="NCBI Taxonomy" id="1382522"/>
    <lineage>
        <taxon>Eukaryota</taxon>
        <taxon>Fungi</taxon>
        <taxon>Dikarya</taxon>
        <taxon>Ascomycota</taxon>
        <taxon>Saccharomycotina</taxon>
        <taxon>Pichiomycetes</taxon>
        <taxon>Pichiales</taxon>
        <taxon>Pichiaceae</taxon>
        <taxon>Kuraishia</taxon>
    </lineage>
</organism>
<reference evidence="2" key="1">
    <citation type="submission" date="2013-12" db="EMBL/GenBank/DDBJ databases">
        <authorList>
            <person name="Genoscope - CEA"/>
        </authorList>
    </citation>
    <scope>NUCLEOTIDE SEQUENCE</scope>
    <source>
        <strain evidence="2">CBS 1993</strain>
    </source>
</reference>
<dbReference type="GeneID" id="34517591"/>
<sequence>MSSLETIRHRLSKLDFPYDKGLRKIQNKEAIPISWDLYEIRTNGRDHQVPALEEDDGGSISDSSLDTTLTQSPPRTSHVENIKVWLESMNKSPPLKYTKTSPQIPETPQVTQESQFQETLYSKINWARLQMNSKLQHDLFIDCHILEITNGKFVNFNCYYPPKQPGDLDEMFALLMQYTDNDCLKVGAVLYYILKDYGSEIGRIIDTLDITDDLRRLMDTIYFYDRFSLSKSLQQIRQTTFNLDPAKLLRYATVIPFCPSWKKIDTNDCIKIIQSESQHLASLGLLETMKVLNTNELPESLHRTLADALVDQFPEPPDFWSLVKHHHIESQKIVSSIFDKTLAQKIAFSRLKAQGRPITPELHEDIWQIFSIQKLLGTNAKDYPYEEIMKTLRILEANKRYASLSQEVRELVGLSSEFSFLRI</sequence>
<dbReference type="AlphaFoldDB" id="W6MFB2"/>
<evidence type="ECO:0000256" key="1">
    <source>
        <dbReference type="SAM" id="MobiDB-lite"/>
    </source>
</evidence>
<dbReference type="RefSeq" id="XP_022456203.1">
    <property type="nucleotide sequence ID" value="XM_022604656.1"/>
</dbReference>
<gene>
    <name evidence="2" type="ORF">KUCA_T00000146001</name>
</gene>
<dbReference type="Proteomes" id="UP000019384">
    <property type="component" value="Unassembled WGS sequence"/>
</dbReference>
<dbReference type="EMBL" id="HG793125">
    <property type="protein sequence ID" value="CDK24186.1"/>
    <property type="molecule type" value="Genomic_DNA"/>
</dbReference>
<feature type="region of interest" description="Disordered" evidence="1">
    <location>
        <begin position="49"/>
        <end position="75"/>
    </location>
</feature>
<evidence type="ECO:0000313" key="3">
    <source>
        <dbReference type="Proteomes" id="UP000019384"/>
    </source>
</evidence>
<feature type="compositionally biased region" description="Low complexity" evidence="1">
    <location>
        <begin position="58"/>
        <end position="70"/>
    </location>
</feature>
<evidence type="ECO:0000313" key="2">
    <source>
        <dbReference type="EMBL" id="CDK24186.1"/>
    </source>
</evidence>
<dbReference type="HOGENOM" id="CLU_649019_0_0_1"/>
<keyword evidence="3" id="KW-1185">Reference proteome</keyword>
<proteinExistence type="predicted"/>
<name>W6MFB2_9ASCO</name>
<reference evidence="2" key="2">
    <citation type="submission" date="2014-02" db="EMBL/GenBank/DDBJ databases">
        <title>Complete DNA sequence of /Kuraishia capsulata/ illustrates novel genomic features among budding yeasts (/Saccharomycotina/).</title>
        <authorList>
            <person name="Morales L."/>
            <person name="Noel B."/>
            <person name="Porcel B."/>
            <person name="Marcet-Houben M."/>
            <person name="Hullo M-F."/>
            <person name="Sacerdot C."/>
            <person name="Tekaia F."/>
            <person name="Leh-Louis V."/>
            <person name="Despons L."/>
            <person name="Khanna V."/>
            <person name="Aury J-M."/>
            <person name="Barbe V."/>
            <person name="Couloux A."/>
            <person name="Labadie K."/>
            <person name="Pelletier E."/>
            <person name="Souciet J-L."/>
            <person name="Boekhout T."/>
            <person name="Gabaldon T."/>
            <person name="Wincker P."/>
            <person name="Dujon B."/>
        </authorList>
    </citation>
    <scope>NUCLEOTIDE SEQUENCE</scope>
    <source>
        <strain evidence="2">CBS 1993</strain>
    </source>
</reference>